<dbReference type="KEGG" id="tcs:IMZ38_01145"/>
<dbReference type="RefSeq" id="WP_193436372.1">
    <property type="nucleotide sequence ID" value="NZ_CP063144.1"/>
</dbReference>
<keyword evidence="1" id="KW-0472">Membrane</keyword>
<reference evidence="2 3" key="1">
    <citation type="submission" date="2020-10" db="EMBL/GenBank/DDBJ databases">
        <title>Complete genome sequence of Thermosphaera aggregans strain 3507.</title>
        <authorList>
            <person name="Zayulina K.S."/>
            <person name="Elcheninov A.G."/>
            <person name="Toshchakov S.V."/>
            <person name="Kublanov I.V."/>
            <person name="Kochetkova T.V."/>
        </authorList>
    </citation>
    <scope>NUCLEOTIDE SEQUENCE [LARGE SCALE GENOMIC DNA]</scope>
    <source>
        <strain evidence="2 3">3507</strain>
    </source>
</reference>
<evidence type="ECO:0000256" key="1">
    <source>
        <dbReference type="SAM" id="Phobius"/>
    </source>
</evidence>
<name>A0A7M1UQQ1_9CREN</name>
<dbReference type="GeneID" id="59453981"/>
<gene>
    <name evidence="2" type="ORF">IMZ38_01145</name>
</gene>
<dbReference type="Proteomes" id="UP000593766">
    <property type="component" value="Chromosome"/>
</dbReference>
<proteinExistence type="predicted"/>
<feature type="transmembrane region" description="Helical" evidence="1">
    <location>
        <begin position="34"/>
        <end position="55"/>
    </location>
</feature>
<accession>A0A7M1UQQ1</accession>
<organism evidence="2 3">
    <name type="scientific">Thermosphaera chiliense</name>
    <dbReference type="NCBI Taxonomy" id="3402707"/>
    <lineage>
        <taxon>Archaea</taxon>
        <taxon>Thermoproteota</taxon>
        <taxon>Thermoprotei</taxon>
        <taxon>Desulfurococcales</taxon>
        <taxon>Desulfurococcaceae</taxon>
        <taxon>Thermosphaera</taxon>
    </lineage>
</organism>
<feature type="transmembrane region" description="Helical" evidence="1">
    <location>
        <begin position="62"/>
        <end position="80"/>
    </location>
</feature>
<dbReference type="EMBL" id="CP063144">
    <property type="protein sequence ID" value="QOR94575.1"/>
    <property type="molecule type" value="Genomic_DNA"/>
</dbReference>
<protein>
    <submittedName>
        <fullName evidence="2">Uncharacterized protein</fullName>
    </submittedName>
</protein>
<sequence>MGAVALTSMVFITLGSLRQRFYVWGIAFFSISRYFNLPGYALATVVATWIVANALKHQKQRWLSILLIAVLILSAIGGLLDPLAFRSLNLNP</sequence>
<evidence type="ECO:0000313" key="3">
    <source>
        <dbReference type="Proteomes" id="UP000593766"/>
    </source>
</evidence>
<dbReference type="AlphaFoldDB" id="A0A7M1UQQ1"/>
<keyword evidence="3" id="KW-1185">Reference proteome</keyword>
<keyword evidence="1" id="KW-1133">Transmembrane helix</keyword>
<evidence type="ECO:0000313" key="2">
    <source>
        <dbReference type="EMBL" id="QOR94575.1"/>
    </source>
</evidence>
<keyword evidence="1" id="KW-0812">Transmembrane</keyword>